<feature type="compositionally biased region" description="Basic and acidic residues" evidence="1">
    <location>
        <begin position="104"/>
        <end position="118"/>
    </location>
</feature>
<feature type="region of interest" description="Disordered" evidence="1">
    <location>
        <begin position="63"/>
        <end position="118"/>
    </location>
</feature>
<name>A0ABY5KQM0_9CELL</name>
<evidence type="ECO:0000313" key="4">
    <source>
        <dbReference type="Proteomes" id="UP001316384"/>
    </source>
</evidence>
<sequence>MNALVTTALTASALSSGRLPGPAYESPTEGSPGFDGFVATFLLALAVIALAVSFTRRMRRATHRDRLRAEAENATPTGTLGDDMASDRGPDGGTDGVSGSRTGPDGRSDDTRPDAGPR</sequence>
<keyword evidence="2" id="KW-0472">Membrane</keyword>
<dbReference type="EMBL" id="CP101987">
    <property type="protein sequence ID" value="UUI72784.1"/>
    <property type="molecule type" value="Genomic_DNA"/>
</dbReference>
<feature type="transmembrane region" description="Helical" evidence="2">
    <location>
        <begin position="36"/>
        <end position="54"/>
    </location>
</feature>
<protein>
    <submittedName>
        <fullName evidence="3">Uncharacterized protein</fullName>
    </submittedName>
</protein>
<evidence type="ECO:0000256" key="1">
    <source>
        <dbReference type="SAM" id="MobiDB-lite"/>
    </source>
</evidence>
<organism evidence="3 4">
    <name type="scientific">Cellulomonas xiejunii</name>
    <dbReference type="NCBI Taxonomy" id="2968083"/>
    <lineage>
        <taxon>Bacteria</taxon>
        <taxon>Bacillati</taxon>
        <taxon>Actinomycetota</taxon>
        <taxon>Actinomycetes</taxon>
        <taxon>Micrococcales</taxon>
        <taxon>Cellulomonadaceae</taxon>
        <taxon>Cellulomonas</taxon>
    </lineage>
</organism>
<dbReference type="Proteomes" id="UP001316384">
    <property type="component" value="Chromosome"/>
</dbReference>
<reference evidence="3 4" key="1">
    <citation type="submission" date="2022-07" db="EMBL/GenBank/DDBJ databases">
        <title>Novel species in genus cellulomonas.</title>
        <authorList>
            <person name="Ye L."/>
        </authorList>
    </citation>
    <scope>NUCLEOTIDE SEQUENCE [LARGE SCALE GENOMIC DNA]</scope>
    <source>
        <strain evidence="4">zg-B89</strain>
    </source>
</reference>
<evidence type="ECO:0000256" key="2">
    <source>
        <dbReference type="SAM" id="Phobius"/>
    </source>
</evidence>
<accession>A0ABY5KQM0</accession>
<keyword evidence="4" id="KW-1185">Reference proteome</keyword>
<keyword evidence="2" id="KW-1133">Transmembrane helix</keyword>
<gene>
    <name evidence="3" type="ORF">NP048_04870</name>
</gene>
<dbReference type="RefSeq" id="WP_227578363.1">
    <property type="nucleotide sequence ID" value="NZ_CP101987.1"/>
</dbReference>
<proteinExistence type="predicted"/>
<evidence type="ECO:0000313" key="3">
    <source>
        <dbReference type="EMBL" id="UUI72784.1"/>
    </source>
</evidence>
<keyword evidence="2" id="KW-0812">Transmembrane</keyword>